<reference evidence="11 12" key="1">
    <citation type="submission" date="2016-10" db="EMBL/GenBank/DDBJ databases">
        <authorList>
            <person name="de Groot N.N."/>
        </authorList>
    </citation>
    <scope>NUCLEOTIDE SEQUENCE [LARGE SCALE GENOMIC DNA]</scope>
    <source>
        <strain evidence="11 12">CGMCC 4.3510</strain>
    </source>
</reference>
<keyword evidence="4" id="KW-0328">Glycosyltransferase</keyword>
<feature type="transmembrane region" description="Helical" evidence="10">
    <location>
        <begin position="288"/>
        <end position="307"/>
    </location>
</feature>
<dbReference type="GO" id="GO:0004376">
    <property type="term" value="F:GPI mannosyltransferase activity"/>
    <property type="evidence" value="ECO:0007669"/>
    <property type="project" value="InterPro"/>
</dbReference>
<dbReference type="GO" id="GO:0000009">
    <property type="term" value="F:alpha-1,6-mannosyltransferase activity"/>
    <property type="evidence" value="ECO:0007669"/>
    <property type="project" value="InterPro"/>
</dbReference>
<dbReference type="STRING" id="380248.SAMN05216251_12965"/>
<evidence type="ECO:0008006" key="13">
    <source>
        <dbReference type="Google" id="ProtNLM"/>
    </source>
</evidence>
<evidence type="ECO:0000256" key="10">
    <source>
        <dbReference type="SAM" id="Phobius"/>
    </source>
</evidence>
<feature type="transmembrane region" description="Helical" evidence="10">
    <location>
        <begin position="185"/>
        <end position="215"/>
    </location>
</feature>
<keyword evidence="6 10" id="KW-0812">Transmembrane</keyword>
<feature type="transmembrane region" description="Helical" evidence="10">
    <location>
        <begin position="144"/>
        <end position="165"/>
    </location>
</feature>
<feature type="transmembrane region" description="Helical" evidence="10">
    <location>
        <begin position="361"/>
        <end position="383"/>
    </location>
</feature>
<feature type="transmembrane region" description="Helical" evidence="10">
    <location>
        <begin position="314"/>
        <end position="332"/>
    </location>
</feature>
<dbReference type="EMBL" id="FONG01000029">
    <property type="protein sequence ID" value="SFF79959.1"/>
    <property type="molecule type" value="Genomic_DNA"/>
</dbReference>
<dbReference type="AlphaFoldDB" id="A0A1I2LNE7"/>
<evidence type="ECO:0000256" key="3">
    <source>
        <dbReference type="ARBA" id="ARBA00022502"/>
    </source>
</evidence>
<name>A0A1I2LNE7_9ACTN</name>
<dbReference type="RefSeq" id="WP_218160141.1">
    <property type="nucleotide sequence ID" value="NZ_FONG01000029.1"/>
</dbReference>
<protein>
    <recommendedName>
        <fullName evidence="13">Glycosyltransferase RgtA/B/C/D-like domain-containing protein</fullName>
    </recommendedName>
</protein>
<keyword evidence="3" id="KW-0337">GPI-anchor biosynthesis</keyword>
<feature type="transmembrane region" description="Helical" evidence="10">
    <location>
        <begin position="338"/>
        <end position="354"/>
    </location>
</feature>
<evidence type="ECO:0000256" key="1">
    <source>
        <dbReference type="ARBA" id="ARBA00004477"/>
    </source>
</evidence>
<dbReference type="GO" id="GO:0016020">
    <property type="term" value="C:membrane"/>
    <property type="evidence" value="ECO:0007669"/>
    <property type="project" value="GOC"/>
</dbReference>
<dbReference type="PANTHER" id="PTHR12468:SF2">
    <property type="entry name" value="GPI MANNOSYLTRANSFERASE 2"/>
    <property type="match status" value="1"/>
</dbReference>
<evidence type="ECO:0000256" key="2">
    <source>
        <dbReference type="ARBA" id="ARBA00004687"/>
    </source>
</evidence>
<evidence type="ECO:0000256" key="7">
    <source>
        <dbReference type="ARBA" id="ARBA00022824"/>
    </source>
</evidence>
<feature type="transmembrane region" description="Helical" evidence="10">
    <location>
        <begin position="30"/>
        <end position="53"/>
    </location>
</feature>
<evidence type="ECO:0000256" key="4">
    <source>
        <dbReference type="ARBA" id="ARBA00022676"/>
    </source>
</evidence>
<keyword evidence="12" id="KW-1185">Reference proteome</keyword>
<accession>A0A1I2LNE7</accession>
<feature type="transmembrane region" description="Helical" evidence="10">
    <location>
        <begin position="227"/>
        <end position="246"/>
    </location>
</feature>
<dbReference type="PANTHER" id="PTHR12468">
    <property type="entry name" value="GPI MANNOSYLTRANSFERASE 2"/>
    <property type="match status" value="1"/>
</dbReference>
<keyword evidence="7" id="KW-0256">Endoplasmic reticulum</keyword>
<sequence>MALLNRAQPAPTVGAAGTDRWGTLREAARAAAPAVLGYLLVRLAATAILWGWARSEHHSVLTLLGRKWDSLWFLGIIGHGYDHGTPLQSNLAFFPLYPQLVRGADVLSPAGPATTGVLLDWIFALAAAWGIYAVGERLYGQRAGVVLAVLWGAVPHAVVESMAYTESLFTALAAWTLYALLSERWLTSGFLCLLAGLTRPTASALVPVVCLAALLAVVRSPRAWRPWAALLLAPAGWLGYLLWVGLRLHRLDGWFHVQKDGWGSSWDGGRFTVNYARHVLAAPSALDLYAVTFVLLLAVALFVLSLLDRQPWQLLVFSGLLLATSIGGSGYYHSKARFLIAAFPLLMPPAVALAKARTGTAVTVVATMTLVSGYFGGYLLLVWNHSP</sequence>
<dbReference type="GO" id="GO:0006506">
    <property type="term" value="P:GPI anchor biosynthetic process"/>
    <property type="evidence" value="ECO:0007669"/>
    <property type="project" value="UniProtKB-UniPathway"/>
</dbReference>
<evidence type="ECO:0000313" key="12">
    <source>
        <dbReference type="Proteomes" id="UP000199323"/>
    </source>
</evidence>
<organism evidence="11 12">
    <name type="scientific">Actinacidiphila alni</name>
    <dbReference type="NCBI Taxonomy" id="380248"/>
    <lineage>
        <taxon>Bacteria</taxon>
        <taxon>Bacillati</taxon>
        <taxon>Actinomycetota</taxon>
        <taxon>Actinomycetes</taxon>
        <taxon>Kitasatosporales</taxon>
        <taxon>Streptomycetaceae</taxon>
        <taxon>Actinacidiphila</taxon>
    </lineage>
</organism>
<feature type="transmembrane region" description="Helical" evidence="10">
    <location>
        <begin position="110"/>
        <end position="132"/>
    </location>
</feature>
<proteinExistence type="predicted"/>
<comment type="subcellular location">
    <subcellularLocation>
        <location evidence="1">Endoplasmic reticulum membrane</location>
        <topology evidence="1">Multi-pass membrane protein</topology>
    </subcellularLocation>
</comment>
<keyword evidence="8 10" id="KW-1133">Transmembrane helix</keyword>
<keyword evidence="5" id="KW-0808">Transferase</keyword>
<dbReference type="Proteomes" id="UP000199323">
    <property type="component" value="Unassembled WGS sequence"/>
</dbReference>
<evidence type="ECO:0000256" key="6">
    <source>
        <dbReference type="ARBA" id="ARBA00022692"/>
    </source>
</evidence>
<keyword evidence="9 10" id="KW-0472">Membrane</keyword>
<dbReference type="InterPro" id="IPR007315">
    <property type="entry name" value="PIG-V/Gpi18"/>
</dbReference>
<evidence type="ECO:0000313" key="11">
    <source>
        <dbReference type="EMBL" id="SFF79959.1"/>
    </source>
</evidence>
<comment type="pathway">
    <text evidence="2">Glycolipid biosynthesis; glycosylphosphatidylinositol-anchor biosynthesis.</text>
</comment>
<evidence type="ECO:0000256" key="8">
    <source>
        <dbReference type="ARBA" id="ARBA00022989"/>
    </source>
</evidence>
<gene>
    <name evidence="11" type="ORF">SAMN05216251_12965</name>
</gene>
<evidence type="ECO:0000256" key="5">
    <source>
        <dbReference type="ARBA" id="ARBA00022679"/>
    </source>
</evidence>
<evidence type="ECO:0000256" key="9">
    <source>
        <dbReference type="ARBA" id="ARBA00023136"/>
    </source>
</evidence>
<dbReference type="UniPathway" id="UPA00196"/>